<dbReference type="AlphaFoldDB" id="A0A1K2IWV3"/>
<dbReference type="EMBL" id="FPKW01000030">
    <property type="protein sequence ID" value="SFZ96908.1"/>
    <property type="molecule type" value="Genomic_DNA"/>
</dbReference>
<accession>A0A1K2IWV3</accession>
<name>A0A1K2IWV3_9FLAO</name>
<dbReference type="STRING" id="1612149.SAMN05216324_1302"/>
<sequence>MKKKLFRILGVALVILLLLFAYKAVSVLAWTQNANKNFKNLTLLGQLVDENNKNVEIQGKIFLTKTVGSDDSDLDPIGEQQVDILTVNNKGEVNTAFLPLQRIDIDSVVVSGYRLKEVKKESYHIATKDYDTIQMKFVLTKQ</sequence>
<evidence type="ECO:0000313" key="1">
    <source>
        <dbReference type="EMBL" id="SFZ96908.1"/>
    </source>
</evidence>
<dbReference type="Proteomes" id="UP000182034">
    <property type="component" value="Unassembled WGS sequence"/>
</dbReference>
<dbReference type="RefSeq" id="WP_072412779.1">
    <property type="nucleotide sequence ID" value="NZ_FPKW01000030.1"/>
</dbReference>
<proteinExistence type="predicted"/>
<protein>
    <submittedName>
        <fullName evidence="1">Uncharacterized protein</fullName>
    </submittedName>
</protein>
<organism evidence="1 2">
    <name type="scientific">Chryseobacterium limigenitum</name>
    <dbReference type="NCBI Taxonomy" id="1612149"/>
    <lineage>
        <taxon>Bacteria</taxon>
        <taxon>Pseudomonadati</taxon>
        <taxon>Bacteroidota</taxon>
        <taxon>Flavobacteriia</taxon>
        <taxon>Flavobacteriales</taxon>
        <taxon>Weeksellaceae</taxon>
        <taxon>Chryseobacterium group</taxon>
        <taxon>Chryseobacterium</taxon>
    </lineage>
</organism>
<evidence type="ECO:0000313" key="2">
    <source>
        <dbReference type="Proteomes" id="UP000182034"/>
    </source>
</evidence>
<reference evidence="2" key="1">
    <citation type="submission" date="2016-10" db="EMBL/GenBank/DDBJ databases">
        <authorList>
            <person name="Varghese N."/>
            <person name="Submissions S."/>
        </authorList>
    </citation>
    <scope>NUCLEOTIDE SEQUENCE [LARGE SCALE GENOMIC DNA]</scope>
    <source>
        <strain evidence="2">SUR2</strain>
    </source>
</reference>
<gene>
    <name evidence="1" type="ORF">SAMN05216324_1302</name>
</gene>
<keyword evidence="2" id="KW-1185">Reference proteome</keyword>